<keyword evidence="3" id="KW-1185">Reference proteome</keyword>
<dbReference type="Proteomes" id="UP000635726">
    <property type="component" value="Unassembled WGS sequence"/>
</dbReference>
<protein>
    <submittedName>
        <fullName evidence="2">Uncharacterized protein</fullName>
    </submittedName>
</protein>
<sequence length="158" mass="16039">MRGGAARQACLRAVRGLGCLLALLAVPPALAVAAGGSVTVRVQVPPVAGLTFSRAAPADLTVTTPWGVHAGRWRGGALYAPDPQHYWSRLNAAAVSVPVPPGTPAGTYPVRVNATLYVCDQRAHLCSVRPAQASGSVRVGPGAPGSTVTLGVPSARTF</sequence>
<evidence type="ECO:0000313" key="2">
    <source>
        <dbReference type="EMBL" id="GGJ61826.1"/>
    </source>
</evidence>
<feature type="chain" id="PRO_5037456206" evidence="1">
    <location>
        <begin position="32"/>
        <end position="158"/>
    </location>
</feature>
<feature type="signal peptide" evidence="1">
    <location>
        <begin position="1"/>
        <end position="31"/>
    </location>
</feature>
<comment type="caution">
    <text evidence="2">The sequence shown here is derived from an EMBL/GenBank/DDBJ whole genome shotgun (WGS) entry which is preliminary data.</text>
</comment>
<dbReference type="EMBL" id="BMOE01000001">
    <property type="protein sequence ID" value="GGJ61826.1"/>
    <property type="molecule type" value="Genomic_DNA"/>
</dbReference>
<proteinExistence type="predicted"/>
<reference evidence="2" key="1">
    <citation type="journal article" date="2014" name="Int. J. Syst. Evol. Microbiol.">
        <title>Complete genome sequence of Corynebacterium casei LMG S-19264T (=DSM 44701T), isolated from a smear-ripened cheese.</title>
        <authorList>
            <consortium name="US DOE Joint Genome Institute (JGI-PGF)"/>
            <person name="Walter F."/>
            <person name="Albersmeier A."/>
            <person name="Kalinowski J."/>
            <person name="Ruckert C."/>
        </authorList>
    </citation>
    <scope>NUCLEOTIDE SEQUENCE</scope>
    <source>
        <strain evidence="2">JCM 14371</strain>
    </source>
</reference>
<evidence type="ECO:0000256" key="1">
    <source>
        <dbReference type="SAM" id="SignalP"/>
    </source>
</evidence>
<reference evidence="2" key="2">
    <citation type="submission" date="2020-09" db="EMBL/GenBank/DDBJ databases">
        <authorList>
            <person name="Sun Q."/>
            <person name="Ohkuma M."/>
        </authorList>
    </citation>
    <scope>NUCLEOTIDE SEQUENCE</scope>
    <source>
        <strain evidence="2">JCM 14371</strain>
    </source>
</reference>
<accession>A0A917P4Y9</accession>
<keyword evidence="1" id="KW-0732">Signal</keyword>
<name>A0A917P4Y9_9DEIO</name>
<organism evidence="2 3">
    <name type="scientific">Deinococcus aquiradiocola</name>
    <dbReference type="NCBI Taxonomy" id="393059"/>
    <lineage>
        <taxon>Bacteria</taxon>
        <taxon>Thermotogati</taxon>
        <taxon>Deinococcota</taxon>
        <taxon>Deinococci</taxon>
        <taxon>Deinococcales</taxon>
        <taxon>Deinococcaceae</taxon>
        <taxon>Deinococcus</taxon>
    </lineage>
</organism>
<gene>
    <name evidence="2" type="ORF">GCM10008939_02030</name>
</gene>
<evidence type="ECO:0000313" key="3">
    <source>
        <dbReference type="Proteomes" id="UP000635726"/>
    </source>
</evidence>
<dbReference type="AlphaFoldDB" id="A0A917P4Y9"/>